<organism evidence="2 3">
    <name type="scientific">Endozoicomonas elysicola</name>
    <dbReference type="NCBI Taxonomy" id="305900"/>
    <lineage>
        <taxon>Bacteria</taxon>
        <taxon>Pseudomonadati</taxon>
        <taxon>Pseudomonadota</taxon>
        <taxon>Gammaproteobacteria</taxon>
        <taxon>Oceanospirillales</taxon>
        <taxon>Endozoicomonadaceae</taxon>
        <taxon>Endozoicomonas</taxon>
    </lineage>
</organism>
<feature type="region of interest" description="Disordered" evidence="1">
    <location>
        <begin position="255"/>
        <end position="330"/>
    </location>
</feature>
<keyword evidence="3" id="KW-1185">Reference proteome</keyword>
<proteinExistence type="predicted"/>
<dbReference type="RefSeq" id="WP_020584558.1">
    <property type="nucleotide sequence ID" value="NZ_JOJP01000001.1"/>
</dbReference>
<feature type="compositionally biased region" description="Polar residues" evidence="1">
    <location>
        <begin position="260"/>
        <end position="292"/>
    </location>
</feature>
<feature type="region of interest" description="Disordered" evidence="1">
    <location>
        <begin position="1"/>
        <end position="110"/>
    </location>
</feature>
<feature type="compositionally biased region" description="Basic and acidic residues" evidence="1">
    <location>
        <begin position="17"/>
        <end position="31"/>
    </location>
</feature>
<accession>A0A081K723</accession>
<feature type="region of interest" description="Disordered" evidence="1">
    <location>
        <begin position="354"/>
        <end position="397"/>
    </location>
</feature>
<protein>
    <submittedName>
        <fullName evidence="2">Uncharacterized protein</fullName>
    </submittedName>
</protein>
<feature type="compositionally biased region" description="Polar residues" evidence="1">
    <location>
        <begin position="64"/>
        <end position="73"/>
    </location>
</feature>
<feature type="region of interest" description="Disordered" evidence="1">
    <location>
        <begin position="212"/>
        <end position="241"/>
    </location>
</feature>
<dbReference type="EMBL" id="JOJP01000001">
    <property type="protein sequence ID" value="KEI69949.1"/>
    <property type="molecule type" value="Genomic_DNA"/>
</dbReference>
<name>A0A081K723_9GAMM</name>
<feature type="compositionally biased region" description="Low complexity" evidence="1">
    <location>
        <begin position="317"/>
        <end position="330"/>
    </location>
</feature>
<evidence type="ECO:0000313" key="2">
    <source>
        <dbReference type="EMBL" id="KEI69949.1"/>
    </source>
</evidence>
<evidence type="ECO:0000313" key="3">
    <source>
        <dbReference type="Proteomes" id="UP000027997"/>
    </source>
</evidence>
<evidence type="ECO:0000256" key="1">
    <source>
        <dbReference type="SAM" id="MobiDB-lite"/>
    </source>
</evidence>
<gene>
    <name evidence="2" type="ORF">GV64_03595</name>
</gene>
<sequence length="1659" mass="181627">MNIDEMVDGWLMVPRVNGKEPTTRQEGDRASDNQGTTGLSGQAPRLGAHTCSTNRPEKSRILHQENTARTSDNSRQHLPRSSVQQLPPRIQMRQGSETPQLTSSPDNQLTAKSHFPVLDEASWQRFYDIFQKNSPGFANRFSADHVKNALMKALKEERVSLETVKGMGDIATLTQIQKKAIGETITQCYLWKPDNSSSKVLEPLVTKHEQTKAATGVARRESALVSPSDSSKPDDALLDLKGDDLATPMRRDIFLGRAGGSSNDWKPVDSSQSARPRQALNSAAKNNATPVLQGNFPKTPAFTDTFALTPDTNKTKSTGSSLVSGAAGSSAQLRPLLPETHGSRQVMAAVIPSNRKSSTTREQSHQAAAVGSSTSRLSPPAERKQGMPLSPQDSFFRPISTQTKAPEYSGARPKYPQPVLGSGLVCPKPVSPARKEAVPARSTGTLSQPVTQTILEPGSVHLENATEQQISKIVRNLKLLDSTMDEATCSGIEESINSMGLDKTTIEQAAGGIWIEETRDALDRVRMEYALQKLSPPSTPSVGAGLASGSDRSAGFAKPIASAPVVVQKKRMGLPPAHNTAEANIPASRQAPSPSGKGIIVGTPLASQPVKSVKQREKTDRALSDDAQQLRGLLWGLGIDPAKHDQIIALKPHSMEAVELQRKLKDEARLSDSDVRFILNCLKPSSIPFGASGNLPRAQADRAVPSASNPMASEFGSRRGGAAGGNKTPSYHHRPVIQSPLVETKQSPACGFSGSADAIDGAATRPGLYDEIMSNPFDDVEAENTNDFGAVLNSGNLRAPVLNTGNKPSEQKEKIELPIPATPVPQHSAPMKINSVTEYQVTKILAAYESEFSDLPVSEIEIIKKNIRLIELDHKQIDKAIQRSWDTLEAIRACCLTLESDTNSNGDVEADGAGNYEPVFVPAQFRPQALYTGSQQLQQREQTVDAAGQWLGMGAVSDSLRLDLERASEQGQIKLSELVSPNNQNSALFGSNGVTPAQANLILAGLKKEDPNLSDTNIEMIRRHIGFIQLNQEQIDNAIHGGRDSLGDILFKCKMRETEVVAVEPDFSLLASGKTQASVLVDIRDAGKYPTQGITHSHGNVALRVRAGIQARNNNCGLASFFISLSHNGLLDKLIEDGENKVERLRASRDLDRARSLTELVNTLKKFNVGGDLGKYIPNDELDNIRLRYGLRAAKLNRNAVVDALTKKGQVVNFEVESVFDRGADLNAVTRKAAISLRMSAAPVQGSSYAMVVSLPDPSLGYMRLRGIDLAIGQKLTQTDLLGLEFVPLGEILEPIEFIPPILDEIYGYVNTESGPLQSLSQLQSSTMSLKQKVSMVEVQNDRKTLDSNSKASVNFDHTINDEIIPGDWILKESETVKQPHAYLRHLTGKVTEHYYKDGILRLKLTKDLHHRDQSETRKVFDFFDQHGNIFRKTVVEMETHFQNGTPFIRARESEFVSPQSGKTMRVEQRMFGYGEDYPMSGEIKVNIMQRAGDFEELIDIFINSWEARFQGNVERARRALLPDEDNSPEIIFMTIPNEGKDNRCKFDWQKDVTVPMYGSDQRVPYEVSAVMAIEGSHYLSWRRDPQNGLIHFADSMGDIDDNRVTIPVVVTMPDQGTDAALQAANQNINGASNYYKEAKDRLKALGSQVALVMLKRKQ</sequence>
<dbReference type="Proteomes" id="UP000027997">
    <property type="component" value="Unassembled WGS sequence"/>
</dbReference>
<reference evidence="2 3" key="1">
    <citation type="submission" date="2014-06" db="EMBL/GenBank/DDBJ databases">
        <title>Whole Genome Sequences of Three Symbiotic Endozoicomonas Bacteria.</title>
        <authorList>
            <person name="Neave M.J."/>
            <person name="Apprill A."/>
            <person name="Voolstra C.R."/>
        </authorList>
    </citation>
    <scope>NUCLEOTIDE SEQUENCE [LARGE SCALE GENOMIC DNA]</scope>
    <source>
        <strain evidence="2 3">DSM 22380</strain>
    </source>
</reference>
<feature type="region of interest" description="Disordered" evidence="1">
    <location>
        <begin position="701"/>
        <end position="733"/>
    </location>
</feature>
<feature type="compositionally biased region" description="Polar residues" evidence="1">
    <location>
        <begin position="93"/>
        <end position="110"/>
    </location>
</feature>
<comment type="caution">
    <text evidence="2">The sequence shown here is derived from an EMBL/GenBank/DDBJ whole genome shotgun (WGS) entry which is preliminary data.</text>
</comment>
<feature type="compositionally biased region" description="Basic and acidic residues" evidence="1">
    <location>
        <begin position="231"/>
        <end position="241"/>
    </location>
</feature>